<dbReference type="InterPro" id="IPR003660">
    <property type="entry name" value="HAMP_dom"/>
</dbReference>
<reference evidence="4" key="1">
    <citation type="submission" date="2023-03" db="EMBL/GenBank/DDBJ databases">
        <title>Massive genome expansion in bonnet fungi (Mycena s.s.) driven by repeated elements and novel gene families across ecological guilds.</title>
        <authorList>
            <consortium name="Lawrence Berkeley National Laboratory"/>
            <person name="Harder C.B."/>
            <person name="Miyauchi S."/>
            <person name="Viragh M."/>
            <person name="Kuo A."/>
            <person name="Thoen E."/>
            <person name="Andreopoulos B."/>
            <person name="Lu D."/>
            <person name="Skrede I."/>
            <person name="Drula E."/>
            <person name="Henrissat B."/>
            <person name="Morin E."/>
            <person name="Kohler A."/>
            <person name="Barry K."/>
            <person name="LaButti K."/>
            <person name="Morin E."/>
            <person name="Salamov A."/>
            <person name="Lipzen A."/>
            <person name="Mereny Z."/>
            <person name="Hegedus B."/>
            <person name="Baldrian P."/>
            <person name="Stursova M."/>
            <person name="Weitz H."/>
            <person name="Taylor A."/>
            <person name="Grigoriev I.V."/>
            <person name="Nagy L.G."/>
            <person name="Martin F."/>
            <person name="Kauserud H."/>
        </authorList>
    </citation>
    <scope>NUCLEOTIDE SEQUENCE</scope>
    <source>
        <strain evidence="4">9144</strain>
    </source>
</reference>
<dbReference type="PROSITE" id="PS50885">
    <property type="entry name" value="HAMP"/>
    <property type="match status" value="5"/>
</dbReference>
<feature type="domain" description="HAMP" evidence="3">
    <location>
        <begin position="29"/>
        <end position="82"/>
    </location>
</feature>
<gene>
    <name evidence="4" type="ORF">GGX14DRAFT_39908</name>
</gene>
<feature type="domain" description="HAMP" evidence="3">
    <location>
        <begin position="398"/>
        <end position="450"/>
    </location>
</feature>
<dbReference type="Pfam" id="PF00672">
    <property type="entry name" value="HAMP"/>
    <property type="match status" value="4"/>
</dbReference>
<dbReference type="PANTHER" id="PTHR45339">
    <property type="entry name" value="HYBRID SIGNAL TRANSDUCTION HISTIDINE KINASE J"/>
    <property type="match status" value="1"/>
</dbReference>
<dbReference type="Gene3D" id="1.20.120.1530">
    <property type="match status" value="3"/>
</dbReference>
<dbReference type="Pfam" id="PF18947">
    <property type="entry name" value="HAMP_2"/>
    <property type="match status" value="1"/>
</dbReference>
<evidence type="ECO:0000256" key="2">
    <source>
        <dbReference type="ARBA" id="ARBA00023012"/>
    </source>
</evidence>
<evidence type="ECO:0000313" key="5">
    <source>
        <dbReference type="Proteomes" id="UP001219525"/>
    </source>
</evidence>
<dbReference type="SUPFAM" id="SSF58104">
    <property type="entry name" value="Methyl-accepting chemotaxis protein (MCP) signaling domain"/>
    <property type="match status" value="2"/>
</dbReference>
<protein>
    <recommendedName>
        <fullName evidence="3">HAMP domain-containing protein</fullName>
    </recommendedName>
</protein>
<dbReference type="GO" id="GO:0071474">
    <property type="term" value="P:cellular hyperosmotic response"/>
    <property type="evidence" value="ECO:0007669"/>
    <property type="project" value="TreeGrafter"/>
</dbReference>
<keyword evidence="2" id="KW-0902">Two-component regulatory system</keyword>
<dbReference type="FunFam" id="1.20.120.1530:FF:000003">
    <property type="entry name" value="Atypical/HisK protein kinase"/>
    <property type="match status" value="1"/>
</dbReference>
<evidence type="ECO:0000259" key="3">
    <source>
        <dbReference type="PROSITE" id="PS50885"/>
    </source>
</evidence>
<sequence length="592" mass="65512">MESPDVVPTGGVLANATTHEGMDAVEELRLLKEQLRDVSRVCKAVAMGDLTQEITVPVQGDLMVELKKVINRMVDNLGHFATEVTRVSRDVGTEGKLGAQAHVIDFEGTWRELTNEVNTLAANLTTQVRSIAEVTKAVARGDLSKQIRVSAKGEILDLKNTVNSMVLRMRTLAVEVARVTMEVGSQGKLGGQATVPDMEGVWSELVTNVNRMCLSLTDQVRNIAMVTTAVALGDLSQKVTIKAEGEVYTLKTTINRMVDQFIAFASEVMRVTAEVGTEGRLGGQAKVEGAQGIWRDLTNSVNRMASDITKQVRSISFVTMAVARGDLSRMIHFNASGEMLDLEVTINEMVKRLDTFSSEVSRVAMEVGTEGTLGRLAMVEGVEGVWKDLTDNVNKMASNLMIQVRSISYVTVAVSRGDLSKRIEVDVRGEMLDLKMTINYMVKRLEHFSREVMRLAAEVGEDKPSDQEEFAGIDIEGTWKDVTDNVNNLRRRRTSVKADTAQEQEQEQTSREVVMVPTTTIAPARKPSTHLQHLRRLYTAVFLFGLPGHYFRDAPPQTLLGGENWTEASRTVHKRWIKEWTQMGTAAGVLFR</sequence>
<dbReference type="GO" id="GO:0004673">
    <property type="term" value="F:protein histidine kinase activity"/>
    <property type="evidence" value="ECO:0007669"/>
    <property type="project" value="TreeGrafter"/>
</dbReference>
<evidence type="ECO:0000256" key="1">
    <source>
        <dbReference type="ARBA" id="ARBA00022553"/>
    </source>
</evidence>
<dbReference type="EMBL" id="JARJCW010000133">
    <property type="protein sequence ID" value="KAJ7191378.1"/>
    <property type="molecule type" value="Genomic_DNA"/>
</dbReference>
<keyword evidence="5" id="KW-1185">Reference proteome</keyword>
<dbReference type="Proteomes" id="UP001219525">
    <property type="component" value="Unassembled WGS sequence"/>
</dbReference>
<dbReference type="AlphaFoldDB" id="A0AAD6USH8"/>
<feature type="domain" description="HAMP" evidence="3">
    <location>
        <begin position="122"/>
        <end position="174"/>
    </location>
</feature>
<organism evidence="4 5">
    <name type="scientific">Mycena pura</name>
    <dbReference type="NCBI Taxonomy" id="153505"/>
    <lineage>
        <taxon>Eukaryota</taxon>
        <taxon>Fungi</taxon>
        <taxon>Dikarya</taxon>
        <taxon>Basidiomycota</taxon>
        <taxon>Agaricomycotina</taxon>
        <taxon>Agaricomycetes</taxon>
        <taxon>Agaricomycetidae</taxon>
        <taxon>Agaricales</taxon>
        <taxon>Marasmiineae</taxon>
        <taxon>Mycenaceae</taxon>
        <taxon>Mycena</taxon>
    </lineage>
</organism>
<evidence type="ECO:0000313" key="4">
    <source>
        <dbReference type="EMBL" id="KAJ7191378.1"/>
    </source>
</evidence>
<dbReference type="GO" id="GO:0000160">
    <property type="term" value="P:phosphorelay signal transduction system"/>
    <property type="evidence" value="ECO:0007669"/>
    <property type="project" value="UniProtKB-KW"/>
</dbReference>
<feature type="domain" description="HAMP" evidence="3">
    <location>
        <begin position="306"/>
        <end position="358"/>
    </location>
</feature>
<dbReference type="GO" id="GO:0016020">
    <property type="term" value="C:membrane"/>
    <property type="evidence" value="ECO:0007669"/>
    <property type="project" value="InterPro"/>
</dbReference>
<proteinExistence type="predicted"/>
<name>A0AAD6USH8_9AGAR</name>
<dbReference type="SMART" id="SM00304">
    <property type="entry name" value="HAMP"/>
    <property type="match status" value="5"/>
</dbReference>
<dbReference type="PANTHER" id="PTHR45339:SF1">
    <property type="entry name" value="HYBRID SIGNAL TRANSDUCTION HISTIDINE KINASE J"/>
    <property type="match status" value="1"/>
</dbReference>
<comment type="caution">
    <text evidence="4">The sequence shown here is derived from an EMBL/GenBank/DDBJ whole genome shotgun (WGS) entry which is preliminary data.</text>
</comment>
<feature type="domain" description="HAMP" evidence="3">
    <location>
        <begin position="214"/>
        <end position="266"/>
    </location>
</feature>
<keyword evidence="1" id="KW-0597">Phosphoprotein</keyword>
<accession>A0AAD6USH8</accession>
<dbReference type="CDD" id="cd06225">
    <property type="entry name" value="HAMP"/>
    <property type="match status" value="4"/>
</dbReference>
<dbReference type="FunFam" id="1.20.120.1530:FF:000002">
    <property type="entry name" value="Two-component osmosensing histidine kinase"/>
    <property type="match status" value="1"/>
</dbReference>